<reference evidence="1 2" key="1">
    <citation type="submission" date="2019-08" db="EMBL/GenBank/DDBJ databases">
        <title>Whole genome of Aphis craccivora.</title>
        <authorList>
            <person name="Voronova N.V."/>
            <person name="Shulinski R.S."/>
            <person name="Bandarenka Y.V."/>
            <person name="Zhorov D.G."/>
            <person name="Warner D."/>
        </authorList>
    </citation>
    <scope>NUCLEOTIDE SEQUENCE [LARGE SCALE GENOMIC DNA]</scope>
    <source>
        <strain evidence="1">180601</strain>
        <tissue evidence="1">Whole Body</tissue>
    </source>
</reference>
<evidence type="ECO:0000313" key="2">
    <source>
        <dbReference type="Proteomes" id="UP000478052"/>
    </source>
</evidence>
<sequence>MLELSKSTKWCIEGTFFTCPKEFYQVYIIHACYIKLVFVDINIQCCYHLSQSIWRKVQNIGLAKKYKENENVRQMVGMIKGMFVLYDLSNDLNDPDINELLLYFDRTYVNGTYKRTTTQLNGLSLWRSSPIFPPYLWNVQMNIYKEKHSAPVGQPQIGPANLTSFGVFEDVLVVVVGDQEF</sequence>
<dbReference type="Proteomes" id="UP000478052">
    <property type="component" value="Unassembled WGS sequence"/>
</dbReference>
<name>A0A6G0Y6C7_APHCR</name>
<accession>A0A6G0Y6C7</accession>
<comment type="caution">
    <text evidence="1">The sequence shown here is derived from an EMBL/GenBank/DDBJ whole genome shotgun (WGS) entry which is preliminary data.</text>
</comment>
<proteinExistence type="predicted"/>
<evidence type="ECO:0000313" key="1">
    <source>
        <dbReference type="EMBL" id="KAF0749799.1"/>
    </source>
</evidence>
<dbReference type="AlphaFoldDB" id="A0A6G0Y6C7"/>
<organism evidence="1 2">
    <name type="scientific">Aphis craccivora</name>
    <name type="common">Cowpea aphid</name>
    <dbReference type="NCBI Taxonomy" id="307492"/>
    <lineage>
        <taxon>Eukaryota</taxon>
        <taxon>Metazoa</taxon>
        <taxon>Ecdysozoa</taxon>
        <taxon>Arthropoda</taxon>
        <taxon>Hexapoda</taxon>
        <taxon>Insecta</taxon>
        <taxon>Pterygota</taxon>
        <taxon>Neoptera</taxon>
        <taxon>Paraneoptera</taxon>
        <taxon>Hemiptera</taxon>
        <taxon>Sternorrhyncha</taxon>
        <taxon>Aphidomorpha</taxon>
        <taxon>Aphidoidea</taxon>
        <taxon>Aphididae</taxon>
        <taxon>Aphidini</taxon>
        <taxon>Aphis</taxon>
        <taxon>Aphis</taxon>
    </lineage>
</organism>
<keyword evidence="2" id="KW-1185">Reference proteome</keyword>
<gene>
    <name evidence="1" type="ORF">FWK35_00016105</name>
</gene>
<dbReference type="OrthoDB" id="6629273at2759"/>
<protein>
    <submittedName>
        <fullName evidence="1">MULE domain-containing protein</fullName>
    </submittedName>
</protein>
<dbReference type="EMBL" id="VUJU01005963">
    <property type="protein sequence ID" value="KAF0749799.1"/>
    <property type="molecule type" value="Genomic_DNA"/>
</dbReference>